<protein>
    <submittedName>
        <fullName evidence="2">Uncharacterized protein</fullName>
    </submittedName>
</protein>
<evidence type="ECO:0000313" key="2">
    <source>
        <dbReference type="EMBL" id="WNM36958.1"/>
    </source>
</evidence>
<keyword evidence="1" id="KW-1133">Transmembrane helix</keyword>
<organism evidence="2 3">
    <name type="scientific">Micromonospora halotolerans</name>
    <dbReference type="NCBI Taxonomy" id="709879"/>
    <lineage>
        <taxon>Bacteria</taxon>
        <taxon>Bacillati</taxon>
        <taxon>Actinomycetota</taxon>
        <taxon>Actinomycetes</taxon>
        <taxon>Micromonosporales</taxon>
        <taxon>Micromonosporaceae</taxon>
        <taxon>Micromonospora</taxon>
    </lineage>
</organism>
<keyword evidence="1" id="KW-0812">Transmembrane</keyword>
<keyword evidence="1" id="KW-0472">Membrane</keyword>
<evidence type="ECO:0000313" key="3">
    <source>
        <dbReference type="Proteomes" id="UP001303001"/>
    </source>
</evidence>
<dbReference type="EMBL" id="CP134876">
    <property type="protein sequence ID" value="WNM36958.1"/>
    <property type="molecule type" value="Genomic_DNA"/>
</dbReference>
<evidence type="ECO:0000256" key="1">
    <source>
        <dbReference type="SAM" id="Phobius"/>
    </source>
</evidence>
<keyword evidence="3" id="KW-1185">Reference proteome</keyword>
<feature type="transmembrane region" description="Helical" evidence="1">
    <location>
        <begin position="42"/>
        <end position="61"/>
    </location>
</feature>
<dbReference type="RefSeq" id="WP_313718477.1">
    <property type="nucleotide sequence ID" value="NZ_CP134876.1"/>
</dbReference>
<dbReference type="Proteomes" id="UP001303001">
    <property type="component" value="Chromosome"/>
</dbReference>
<proteinExistence type="predicted"/>
<reference evidence="2 3" key="1">
    <citation type="submission" date="2023-09" db="EMBL/GenBank/DDBJ databases">
        <title>Micromonospora halotolerans DSM 45598 genome sequence.</title>
        <authorList>
            <person name="Mo P."/>
        </authorList>
    </citation>
    <scope>NUCLEOTIDE SEQUENCE [LARGE SCALE GENOMIC DNA]</scope>
    <source>
        <strain evidence="2 3">DSM 45598</strain>
    </source>
</reference>
<sequence>MTDLDQRITSVLREHAEGETDIHQLIRQSRARGRRRQLRRRATTGTALALVGVLGFVGVTGTDLPGLAGRKPLTAASPADAAPVPPRADGVAGAAQHPELVGTDPQVLHFSVDPAKGRYLGWSVQARQVELIRFDAGGGRAVTVEVSRSAAFARSGIEGWPVDALPQPTFDGSVQRVSLGSGSHGSVTWWRPAAGLYARASMRGGDVFTLTRALTAVRWNEARRCASPLRLTSLPVGASVGFCSVDATVFPRSLQVQFTISREPSATMWVQLLYGSQISGSSTESNRTVGGRPAYLYPAGTKMELRGIPKAHLTADVGGPWTDGVLKDQPTFTEADMASVLAGAQVAKDLTDPETWE</sequence>
<gene>
    <name evidence="2" type="ORF">RMN56_17315</name>
</gene>
<accession>A0ABY9ZNZ8</accession>
<name>A0ABY9ZNZ8_9ACTN</name>